<dbReference type="Proteomes" id="UP000001529">
    <property type="component" value="Chromosome VIIb"/>
</dbReference>
<dbReference type="EMBL" id="CM002042">
    <property type="protein sequence ID" value="EPT29818.1"/>
    <property type="molecule type" value="Genomic_DNA"/>
</dbReference>
<protein>
    <submittedName>
        <fullName evidence="1">Uncharacterized protein</fullName>
    </submittedName>
</protein>
<sequence>MCLRPFTTIRRTLRGWMCGVDPDHVLIVGGPGACGWVPRRTLRGWMCGVDPDHVLIVGGPDGAGCLHTVPRHLVSVCTFQPPSPEDVGCERSDVDSKVGIGSWKNRAPALQCRVTDLKHDTTSLRQTRVSHRAFGVKVDVV</sequence>
<proteinExistence type="predicted"/>
<dbReference type="KEGG" id="tgo:TGME49_264250"/>
<accession>S8F8I1</accession>
<dbReference type="VEuPathDB" id="ToxoDB:TGME49_264250"/>
<evidence type="ECO:0000313" key="2">
    <source>
        <dbReference type="Proteomes" id="UP000001529"/>
    </source>
</evidence>
<organism evidence="1 2">
    <name type="scientific">Toxoplasma gondii (strain ATCC 50611 / Me49)</name>
    <dbReference type="NCBI Taxonomy" id="508771"/>
    <lineage>
        <taxon>Eukaryota</taxon>
        <taxon>Sar</taxon>
        <taxon>Alveolata</taxon>
        <taxon>Apicomplexa</taxon>
        <taxon>Conoidasida</taxon>
        <taxon>Coccidia</taxon>
        <taxon>Eucoccidiorida</taxon>
        <taxon>Eimeriorina</taxon>
        <taxon>Sarcocystidae</taxon>
        <taxon>Toxoplasma</taxon>
    </lineage>
</organism>
<keyword evidence="2" id="KW-1185">Reference proteome</keyword>
<reference evidence="1" key="1">
    <citation type="submission" date="2013-04" db="EMBL/GenBank/DDBJ databases">
        <authorList>
            <person name="Sibley D."/>
            <person name="Venepally P."/>
            <person name="Karamycheva S."/>
            <person name="Hadjithomas M."/>
            <person name="Khan A."/>
            <person name="Brunk B."/>
            <person name="Roos D."/>
            <person name="Caler E."/>
            <person name="Lorenzi H."/>
        </authorList>
    </citation>
    <scope>NUCLEOTIDE SEQUENCE [LARGE SCALE GENOMIC DNA]</scope>
    <source>
        <strain evidence="1">ME49</strain>
    </source>
</reference>
<dbReference type="GeneID" id="29769389"/>
<dbReference type="AlphaFoldDB" id="S8F8I1"/>
<name>S8F8I1_TOXGM</name>
<gene>
    <name evidence="1" type="ORF">TGME49_264250</name>
</gene>
<dbReference type="RefSeq" id="XP_018637197.1">
    <property type="nucleotide sequence ID" value="XM_018781362.1"/>
</dbReference>
<evidence type="ECO:0000313" key="1">
    <source>
        <dbReference type="EMBL" id="EPT29818.1"/>
    </source>
</evidence>
<dbReference type="EMBL" id="KE138830">
    <property type="protein sequence ID" value="EPT29818.1"/>
    <property type="molecule type" value="Genomic_DNA"/>
</dbReference>